<dbReference type="EMBL" id="QPJD01000002">
    <property type="protein sequence ID" value="RCW50841.1"/>
    <property type="molecule type" value="Genomic_DNA"/>
</dbReference>
<evidence type="ECO:0000313" key="2">
    <source>
        <dbReference type="Proteomes" id="UP000252415"/>
    </source>
</evidence>
<organism evidence="1 2">
    <name type="scientific">Paenibacillus prosopidis</name>
    <dbReference type="NCBI Taxonomy" id="630520"/>
    <lineage>
        <taxon>Bacteria</taxon>
        <taxon>Bacillati</taxon>
        <taxon>Bacillota</taxon>
        <taxon>Bacilli</taxon>
        <taxon>Bacillales</taxon>
        <taxon>Paenibacillaceae</taxon>
        <taxon>Paenibacillus</taxon>
    </lineage>
</organism>
<dbReference type="RefSeq" id="WP_114378367.1">
    <property type="nucleotide sequence ID" value="NZ_QPJD01000002.1"/>
</dbReference>
<reference evidence="1 2" key="1">
    <citation type="submission" date="2018-07" db="EMBL/GenBank/DDBJ databases">
        <title>Genomic Encyclopedia of Type Strains, Phase III (KMG-III): the genomes of soil and plant-associated and newly described type strains.</title>
        <authorList>
            <person name="Whitman W."/>
        </authorList>
    </citation>
    <scope>NUCLEOTIDE SEQUENCE [LARGE SCALE GENOMIC DNA]</scope>
    <source>
        <strain evidence="1 2">CECT 7506</strain>
    </source>
</reference>
<sequence>MDDLTAKSSCQIQRIGEVVRLEEHFVLILCNGKMIEVPNAKVDADVRPGDQVSWTGCSWSCIN</sequence>
<name>A0A368W8T7_9BACL</name>
<comment type="caution">
    <text evidence="1">The sequence shown here is derived from an EMBL/GenBank/DDBJ whole genome shotgun (WGS) entry which is preliminary data.</text>
</comment>
<dbReference type="AlphaFoldDB" id="A0A368W8T7"/>
<keyword evidence="2" id="KW-1185">Reference proteome</keyword>
<protein>
    <submittedName>
        <fullName evidence="1">Uncharacterized protein</fullName>
    </submittedName>
</protein>
<dbReference type="Proteomes" id="UP000252415">
    <property type="component" value="Unassembled WGS sequence"/>
</dbReference>
<gene>
    <name evidence="1" type="ORF">DFP97_10233</name>
</gene>
<proteinExistence type="predicted"/>
<evidence type="ECO:0000313" key="1">
    <source>
        <dbReference type="EMBL" id="RCW50841.1"/>
    </source>
</evidence>
<dbReference type="OrthoDB" id="2628074at2"/>
<accession>A0A368W8T7</accession>